<dbReference type="AlphaFoldDB" id="A0A9Q2NTE8"/>
<feature type="region of interest" description="Disordered" evidence="1">
    <location>
        <begin position="69"/>
        <end position="104"/>
    </location>
</feature>
<dbReference type="EMBL" id="JAFBXF010000003">
    <property type="protein sequence ID" value="MBM2416496.1"/>
    <property type="molecule type" value="Genomic_DNA"/>
</dbReference>
<evidence type="ECO:0000313" key="5">
    <source>
        <dbReference type="Proteomes" id="UP000809440"/>
    </source>
</evidence>
<comment type="caution">
    <text evidence="2">The sequence shown here is derived from an EMBL/GenBank/DDBJ whole genome shotgun (WGS) entry which is preliminary data.</text>
</comment>
<protein>
    <submittedName>
        <fullName evidence="2">Uncharacterized protein</fullName>
    </submittedName>
</protein>
<proteinExistence type="predicted"/>
<organism evidence="2 4">
    <name type="scientific">Marivita cryptomonadis</name>
    <dbReference type="NCBI Taxonomy" id="505252"/>
    <lineage>
        <taxon>Bacteria</taxon>
        <taxon>Pseudomonadati</taxon>
        <taxon>Pseudomonadota</taxon>
        <taxon>Alphaproteobacteria</taxon>
        <taxon>Rhodobacterales</taxon>
        <taxon>Roseobacteraceae</taxon>
        <taxon>Marivita</taxon>
    </lineage>
</organism>
<dbReference type="EMBL" id="JAFBXE010000003">
    <property type="protein sequence ID" value="MBM2411828.1"/>
    <property type="molecule type" value="Genomic_DNA"/>
</dbReference>
<feature type="compositionally biased region" description="Basic and acidic residues" evidence="1">
    <location>
        <begin position="72"/>
        <end position="87"/>
    </location>
</feature>
<sequence>MIIAVRGIQWRSAFPPQEIHSAVDQLWIAAKEKTMARKNITVSRERESGLNTHFKVPGQGEITRGEFANQIERGKHPDYHVVRDPQGRRIPRSNPDGSRNNNLD</sequence>
<name>A0A9Q2NTE8_9RHOB</name>
<reference evidence="2 5" key="1">
    <citation type="submission" date="2021-01" db="EMBL/GenBank/DDBJ databases">
        <title>Diatom-associated Roseobacters Show Island Model of Population Structure.</title>
        <authorList>
            <person name="Qu L."/>
            <person name="Feng X."/>
            <person name="Chen Y."/>
            <person name="Li L."/>
            <person name="Wang X."/>
            <person name="Hu Z."/>
            <person name="Wang H."/>
            <person name="Luo H."/>
        </authorList>
    </citation>
    <scope>NUCLEOTIDE SEQUENCE</scope>
    <source>
        <strain evidence="3 5">CC28-63</strain>
        <strain evidence="2">CC28-69</strain>
    </source>
</reference>
<evidence type="ECO:0000313" key="4">
    <source>
        <dbReference type="Proteomes" id="UP000755667"/>
    </source>
</evidence>
<evidence type="ECO:0000256" key="1">
    <source>
        <dbReference type="SAM" id="MobiDB-lite"/>
    </source>
</evidence>
<dbReference type="Proteomes" id="UP000755667">
    <property type="component" value="Unassembled WGS sequence"/>
</dbReference>
<dbReference type="RefSeq" id="WP_203276007.1">
    <property type="nucleotide sequence ID" value="NZ_JAFBWU010000003.1"/>
</dbReference>
<dbReference type="GeneID" id="62641370"/>
<evidence type="ECO:0000313" key="3">
    <source>
        <dbReference type="EMBL" id="MBM2416496.1"/>
    </source>
</evidence>
<dbReference type="Proteomes" id="UP000809440">
    <property type="component" value="Unassembled WGS sequence"/>
</dbReference>
<keyword evidence="5" id="KW-1185">Reference proteome</keyword>
<accession>A0A9Q2NTE8</accession>
<feature type="compositionally biased region" description="Polar residues" evidence="1">
    <location>
        <begin position="95"/>
        <end position="104"/>
    </location>
</feature>
<gene>
    <name evidence="2" type="ORF">JQX41_05915</name>
    <name evidence="3" type="ORF">JQX48_05920</name>
</gene>
<evidence type="ECO:0000313" key="2">
    <source>
        <dbReference type="EMBL" id="MBM2411828.1"/>
    </source>
</evidence>